<reference evidence="3 4" key="1">
    <citation type="submission" date="2021-10" db="EMBL/GenBank/DDBJ databases">
        <title>Anaerobic single-cell dispensing facilitates the cultivation of human gut bacteria.</title>
        <authorList>
            <person name="Afrizal A."/>
        </authorList>
    </citation>
    <scope>NUCLEOTIDE SEQUENCE [LARGE SCALE GENOMIC DNA]</scope>
    <source>
        <strain evidence="3 4">CLA-AA-H273</strain>
    </source>
</reference>
<comment type="caution">
    <text evidence="3">The sequence shown here is derived from an EMBL/GenBank/DDBJ whole genome shotgun (WGS) entry which is preliminary data.</text>
</comment>
<evidence type="ECO:0008006" key="5">
    <source>
        <dbReference type="Google" id="ProtNLM"/>
    </source>
</evidence>
<dbReference type="Proteomes" id="UP001197795">
    <property type="component" value="Unassembled WGS sequence"/>
</dbReference>
<evidence type="ECO:0000313" key="3">
    <source>
        <dbReference type="EMBL" id="MCC2119664.1"/>
    </source>
</evidence>
<organism evidence="3 4">
    <name type="scientific">Waltera acetigignens</name>
    <dbReference type="NCBI Taxonomy" id="2981769"/>
    <lineage>
        <taxon>Bacteria</taxon>
        <taxon>Bacillati</taxon>
        <taxon>Bacillota</taxon>
        <taxon>Clostridia</taxon>
        <taxon>Lachnospirales</taxon>
        <taxon>Lachnospiraceae</taxon>
        <taxon>Waltera</taxon>
    </lineage>
</organism>
<dbReference type="EMBL" id="JAJEPV010000018">
    <property type="protein sequence ID" value="MCC2119664.1"/>
    <property type="molecule type" value="Genomic_DNA"/>
</dbReference>
<dbReference type="InterPro" id="IPR036869">
    <property type="entry name" value="J_dom_sf"/>
</dbReference>
<name>A0AAE3A1N6_9FIRM</name>
<evidence type="ECO:0000256" key="2">
    <source>
        <dbReference type="SAM" id="Coils"/>
    </source>
</evidence>
<dbReference type="GO" id="GO:0006260">
    <property type="term" value="P:DNA replication"/>
    <property type="evidence" value="ECO:0007669"/>
    <property type="project" value="UniProtKB-KW"/>
</dbReference>
<dbReference type="RefSeq" id="WP_117466314.1">
    <property type="nucleotide sequence ID" value="NZ_JAJEPV010000018.1"/>
</dbReference>
<keyword evidence="4" id="KW-1185">Reference proteome</keyword>
<keyword evidence="2" id="KW-0175">Coiled coil</keyword>
<accession>A0AAE3A1N6</accession>
<dbReference type="SUPFAM" id="SSF46565">
    <property type="entry name" value="Chaperone J-domain"/>
    <property type="match status" value="1"/>
</dbReference>
<sequence length="186" mass="22704">MIDWEEVIKAESTEELKEIKLWLFQENMRLKQERSELEQERTELEQARNKFLDERVKLRDELDELNRRTIMERKRLKEENLFFEKKMAILQEGFRQLEEDRKKFEQERQILIEEAREQQATGQDPGEGSFTAVQLLFRGVNNPLALRKRYRDLIKIFHPDNLFGDGELAGQINKEYLKRKQEERFW</sequence>
<feature type="coiled-coil region" evidence="2">
    <location>
        <begin position="27"/>
        <end position="121"/>
    </location>
</feature>
<keyword evidence="1" id="KW-0235">DNA replication</keyword>
<evidence type="ECO:0000313" key="4">
    <source>
        <dbReference type="Proteomes" id="UP001197795"/>
    </source>
</evidence>
<proteinExistence type="predicted"/>
<gene>
    <name evidence="3" type="ORF">LKD75_08720</name>
</gene>
<dbReference type="AlphaFoldDB" id="A0AAE3A1N6"/>
<evidence type="ECO:0000256" key="1">
    <source>
        <dbReference type="ARBA" id="ARBA00022705"/>
    </source>
</evidence>
<protein>
    <recommendedName>
        <fullName evidence="5">Molecular chaperone DnaJ</fullName>
    </recommendedName>
</protein>